<dbReference type="Pfam" id="PF03795">
    <property type="entry name" value="YCII"/>
    <property type="match status" value="1"/>
</dbReference>
<dbReference type="OrthoDB" id="5519740at2759"/>
<comment type="caution">
    <text evidence="2">The sequence shown here is derived from an EMBL/GenBank/DDBJ whole genome shotgun (WGS) entry which is preliminary data.</text>
</comment>
<dbReference type="InterPro" id="IPR011008">
    <property type="entry name" value="Dimeric_a/b-barrel"/>
</dbReference>
<evidence type="ECO:0000313" key="3">
    <source>
        <dbReference type="Proteomes" id="UP000187455"/>
    </source>
</evidence>
<reference evidence="2 3" key="1">
    <citation type="journal article" date="2016" name="Mol. Biol. Evol.">
        <title>Genome-Wide Survey of Gut Fungi (Harpellales) Reveals the First Horizontally Transferred Ubiquitin Gene from a Mosquito Host.</title>
        <authorList>
            <person name="Wang Y."/>
            <person name="White M.M."/>
            <person name="Kvist S."/>
            <person name="Moncalvo J.M."/>
        </authorList>
    </citation>
    <scope>NUCLEOTIDE SEQUENCE [LARGE SCALE GENOMIC DNA]</scope>
    <source>
        <strain evidence="2 3">ALG-7-W6</strain>
    </source>
</reference>
<dbReference type="PANTHER" id="PTHR33606">
    <property type="entry name" value="PROTEIN YCII"/>
    <property type="match status" value="1"/>
</dbReference>
<proteinExistence type="predicted"/>
<feature type="domain" description="YCII-related" evidence="1">
    <location>
        <begin position="13"/>
        <end position="95"/>
    </location>
</feature>
<evidence type="ECO:0000313" key="2">
    <source>
        <dbReference type="EMBL" id="OLY82694.1"/>
    </source>
</evidence>
<keyword evidence="3" id="KW-1185">Reference proteome</keyword>
<protein>
    <submittedName>
        <fullName evidence="2">Protein YciI</fullName>
    </submittedName>
</protein>
<dbReference type="InterPro" id="IPR051807">
    <property type="entry name" value="Sec-metab_biosynth-assoc"/>
</dbReference>
<dbReference type="Proteomes" id="UP000187455">
    <property type="component" value="Unassembled WGS sequence"/>
</dbReference>
<accession>A0A1R0H0M7</accession>
<evidence type="ECO:0000259" key="1">
    <source>
        <dbReference type="Pfam" id="PF03795"/>
    </source>
</evidence>
<gene>
    <name evidence="2" type="ORF">AYI68_g3178</name>
</gene>
<dbReference type="SUPFAM" id="SSF54909">
    <property type="entry name" value="Dimeric alpha+beta barrel"/>
    <property type="match status" value="1"/>
</dbReference>
<dbReference type="AlphaFoldDB" id="A0A1R0H0M7"/>
<dbReference type="EMBL" id="LSSL01001318">
    <property type="protein sequence ID" value="OLY82694.1"/>
    <property type="molecule type" value="Genomic_DNA"/>
</dbReference>
<dbReference type="InterPro" id="IPR005545">
    <property type="entry name" value="YCII"/>
</dbReference>
<name>A0A1R0H0M7_9FUNG</name>
<dbReference type="PANTHER" id="PTHR33606:SF3">
    <property type="entry name" value="PROTEIN YCII"/>
    <property type="match status" value="1"/>
</dbReference>
<organism evidence="2 3">
    <name type="scientific">Smittium mucronatum</name>
    <dbReference type="NCBI Taxonomy" id="133383"/>
    <lineage>
        <taxon>Eukaryota</taxon>
        <taxon>Fungi</taxon>
        <taxon>Fungi incertae sedis</taxon>
        <taxon>Zoopagomycota</taxon>
        <taxon>Kickxellomycotina</taxon>
        <taxon>Harpellomycetes</taxon>
        <taxon>Harpellales</taxon>
        <taxon>Legeriomycetaceae</taxon>
        <taxon>Smittium</taxon>
    </lineage>
</organism>
<sequence>MNNYLLTVNDFTDPQALERRLEVRPAHFTNARKLVDQGVLISGGALLDDDATANAGKGQFQGSFLILSADSPADVMKIIENDVYVTNKVWDLSTVKITKVLAAKF</sequence>
<dbReference type="Gene3D" id="3.30.70.1060">
    <property type="entry name" value="Dimeric alpha+beta barrel"/>
    <property type="match status" value="1"/>
</dbReference>